<evidence type="ECO:0000256" key="4">
    <source>
        <dbReference type="ARBA" id="ARBA00041448"/>
    </source>
</evidence>
<dbReference type="GO" id="GO:0070740">
    <property type="term" value="F:tubulin-glutamic acid ligase activity"/>
    <property type="evidence" value="ECO:0000318"/>
    <property type="project" value="GO_Central"/>
</dbReference>
<name>A2E616_TRIV3</name>
<dbReference type="VEuPathDB" id="TrichDB:TVAGG3_0365950"/>
<dbReference type="FunCoup" id="A2E616">
    <property type="interactions" value="1"/>
</dbReference>
<dbReference type="EMBL" id="DS113311">
    <property type="protein sequence ID" value="EAY11858.1"/>
    <property type="molecule type" value="Genomic_DNA"/>
</dbReference>
<keyword evidence="2" id="KW-0547">Nucleotide-binding</keyword>
<keyword evidence="3" id="KW-0067">ATP-binding</keyword>
<dbReference type="PANTHER" id="PTHR12241">
    <property type="entry name" value="TUBULIN POLYGLUTAMYLASE"/>
    <property type="match status" value="1"/>
</dbReference>
<dbReference type="RefSeq" id="XP_001324081.1">
    <property type="nucleotide sequence ID" value="XM_001324046.1"/>
</dbReference>
<comment type="catalytic activity">
    <reaction evidence="5">
        <text>L-glutamyl-[protein] + L-glutamate + ATP = gamma-L-glutamyl-L-glutamyl-[protein] + ADP + phosphate + H(+)</text>
        <dbReference type="Rhea" id="RHEA:60144"/>
        <dbReference type="Rhea" id="RHEA-COMP:10208"/>
        <dbReference type="Rhea" id="RHEA-COMP:15517"/>
        <dbReference type="ChEBI" id="CHEBI:15378"/>
        <dbReference type="ChEBI" id="CHEBI:29973"/>
        <dbReference type="ChEBI" id="CHEBI:29985"/>
        <dbReference type="ChEBI" id="CHEBI:30616"/>
        <dbReference type="ChEBI" id="CHEBI:43474"/>
        <dbReference type="ChEBI" id="CHEBI:143622"/>
        <dbReference type="ChEBI" id="CHEBI:456216"/>
    </reaction>
    <physiologicalReaction direction="left-to-right" evidence="5">
        <dbReference type="Rhea" id="RHEA:60145"/>
    </physiologicalReaction>
</comment>
<dbReference type="InParanoid" id="A2E616"/>
<dbReference type="VEuPathDB" id="TrichDB:TVAG_362380"/>
<evidence type="ECO:0000256" key="2">
    <source>
        <dbReference type="ARBA" id="ARBA00022741"/>
    </source>
</evidence>
<dbReference type="Gene3D" id="3.30.470.20">
    <property type="entry name" value="ATP-grasp fold, B domain"/>
    <property type="match status" value="1"/>
</dbReference>
<dbReference type="PANTHER" id="PTHR12241:SF145">
    <property type="entry name" value="TUBULIN POLYGLUTAMYLASE TTLL5"/>
    <property type="match status" value="1"/>
</dbReference>
<dbReference type="InterPro" id="IPR004344">
    <property type="entry name" value="TTL/TTLL_fam"/>
</dbReference>
<dbReference type="KEGG" id="tva:4769809"/>
<evidence type="ECO:0000256" key="5">
    <source>
        <dbReference type="ARBA" id="ARBA00049274"/>
    </source>
</evidence>
<dbReference type="Pfam" id="PF03133">
    <property type="entry name" value="TTL"/>
    <property type="match status" value="1"/>
</dbReference>
<dbReference type="SUPFAM" id="SSF56059">
    <property type="entry name" value="Glutathione synthetase ATP-binding domain-like"/>
    <property type="match status" value="1"/>
</dbReference>
<evidence type="ECO:0000313" key="6">
    <source>
        <dbReference type="EMBL" id="EAY11858.1"/>
    </source>
</evidence>
<dbReference type="GO" id="GO:0015631">
    <property type="term" value="F:tubulin binding"/>
    <property type="evidence" value="ECO:0000318"/>
    <property type="project" value="GO_Central"/>
</dbReference>
<dbReference type="GO" id="GO:0005524">
    <property type="term" value="F:ATP binding"/>
    <property type="evidence" value="ECO:0007669"/>
    <property type="project" value="UniProtKB-KW"/>
</dbReference>
<accession>A2E616</accession>
<organism evidence="6 7">
    <name type="scientific">Trichomonas vaginalis (strain ATCC PRA-98 / G3)</name>
    <dbReference type="NCBI Taxonomy" id="412133"/>
    <lineage>
        <taxon>Eukaryota</taxon>
        <taxon>Metamonada</taxon>
        <taxon>Parabasalia</taxon>
        <taxon>Trichomonadida</taxon>
        <taxon>Trichomonadidae</taxon>
        <taxon>Trichomonas</taxon>
    </lineage>
</organism>
<keyword evidence="1 6" id="KW-0436">Ligase</keyword>
<proteinExistence type="predicted"/>
<evidence type="ECO:0000256" key="3">
    <source>
        <dbReference type="ARBA" id="ARBA00022840"/>
    </source>
</evidence>
<dbReference type="SMR" id="A2E616"/>
<evidence type="ECO:0000256" key="1">
    <source>
        <dbReference type="ARBA" id="ARBA00022598"/>
    </source>
</evidence>
<gene>
    <name evidence="6" type="ORF">TVAG_362380</name>
</gene>
<dbReference type="PROSITE" id="PS51221">
    <property type="entry name" value="TTL"/>
    <property type="match status" value="1"/>
</dbReference>
<protein>
    <recommendedName>
        <fullName evidence="4">Tubulin--tyrosine ligase-like protein 5</fullName>
    </recommendedName>
</protein>
<dbReference type="GO" id="GO:0036064">
    <property type="term" value="C:ciliary basal body"/>
    <property type="evidence" value="ECO:0000318"/>
    <property type="project" value="GO_Central"/>
</dbReference>
<dbReference type="Proteomes" id="UP000001542">
    <property type="component" value="Unassembled WGS sequence"/>
</dbReference>
<dbReference type="OrthoDB" id="202825at2759"/>
<dbReference type="OMA" id="DIFWTDA"/>
<evidence type="ECO:0000313" key="7">
    <source>
        <dbReference type="Proteomes" id="UP000001542"/>
    </source>
</evidence>
<reference evidence="6" key="2">
    <citation type="journal article" date="2007" name="Science">
        <title>Draft genome sequence of the sexually transmitted pathogen Trichomonas vaginalis.</title>
        <authorList>
            <person name="Carlton J.M."/>
            <person name="Hirt R.P."/>
            <person name="Silva J.C."/>
            <person name="Delcher A.L."/>
            <person name="Schatz M."/>
            <person name="Zhao Q."/>
            <person name="Wortman J.R."/>
            <person name="Bidwell S.L."/>
            <person name="Alsmark U.C.M."/>
            <person name="Besteiro S."/>
            <person name="Sicheritz-Ponten T."/>
            <person name="Noel C.J."/>
            <person name="Dacks J.B."/>
            <person name="Foster P.G."/>
            <person name="Simillion C."/>
            <person name="Van de Peer Y."/>
            <person name="Miranda-Saavedra D."/>
            <person name="Barton G.J."/>
            <person name="Westrop G.D."/>
            <person name="Mueller S."/>
            <person name="Dessi D."/>
            <person name="Fiori P.L."/>
            <person name="Ren Q."/>
            <person name="Paulsen I."/>
            <person name="Zhang H."/>
            <person name="Bastida-Corcuera F.D."/>
            <person name="Simoes-Barbosa A."/>
            <person name="Brown M.T."/>
            <person name="Hayes R.D."/>
            <person name="Mukherjee M."/>
            <person name="Okumura C.Y."/>
            <person name="Schneider R."/>
            <person name="Smith A.J."/>
            <person name="Vanacova S."/>
            <person name="Villalvazo M."/>
            <person name="Haas B.J."/>
            <person name="Pertea M."/>
            <person name="Feldblyum T.V."/>
            <person name="Utterback T.R."/>
            <person name="Shu C.L."/>
            <person name="Osoegawa K."/>
            <person name="de Jong P.J."/>
            <person name="Hrdy I."/>
            <person name="Horvathova L."/>
            <person name="Zubacova Z."/>
            <person name="Dolezal P."/>
            <person name="Malik S.B."/>
            <person name="Logsdon J.M. Jr."/>
            <person name="Henze K."/>
            <person name="Gupta A."/>
            <person name="Wang C.C."/>
            <person name="Dunne R.L."/>
            <person name="Upcroft J.A."/>
            <person name="Upcroft P."/>
            <person name="White O."/>
            <person name="Salzberg S.L."/>
            <person name="Tang P."/>
            <person name="Chiu C.-H."/>
            <person name="Lee Y.-S."/>
            <person name="Embley T.M."/>
            <person name="Coombs G.H."/>
            <person name="Mottram J.C."/>
            <person name="Tachezy J."/>
            <person name="Fraser-Liggett C.M."/>
            <person name="Johnson P.J."/>
        </authorList>
    </citation>
    <scope>NUCLEOTIDE SEQUENCE [LARGE SCALE GENOMIC DNA]</scope>
    <source>
        <strain evidence="6">G3</strain>
    </source>
</reference>
<dbReference type="eggNOG" id="KOG2156">
    <property type="taxonomic scope" value="Eukaryota"/>
</dbReference>
<keyword evidence="7" id="KW-1185">Reference proteome</keyword>
<sequence length="470" mass="54715">MLLDSISSSIEYLHVPYVGEEIEMPAVKLKFNKHEVMTELTREALGLCGLKETKDQKQAVLVWGKQFDITEYSSFGPWQKVNHFAGAYLIGRKDNFHKYMMSFKKKEPELGKFYPSSYLLPDQAEDLSKIWKKHKLWIKKPSASSRGRGIKVISSENKPPKKSGLVQVYIEKPFLITGRKFDIRMYILIPSVNPLKIYVHSNGMARFCSQKYKMDDPTDLHSHLTNFSINKNDSNFIRCSGEESVEDSKWTLQFFHKYLKENGYDADKIFDSLYQTATKTFLIGMTAVRDKHIRYVYHRNVSSELYGIDIILDENLNPHVMEVNISPSMKGSDSKLDHDLKLPVMLDTLRLFKIYQTSSDVVTEFEKAVRQSVSNERLNSVMKGQDPWEKPVISDIQTVKEFLYEQANAGGYRLMYPTKETVEEYKSCLENMHYNDIVLLNWVKMNDERKEKVLAANIKKYKKFLSQFQK</sequence>
<dbReference type="GO" id="GO:0000226">
    <property type="term" value="P:microtubule cytoskeleton organization"/>
    <property type="evidence" value="ECO:0000318"/>
    <property type="project" value="GO_Central"/>
</dbReference>
<reference evidence="6" key="1">
    <citation type="submission" date="2006-10" db="EMBL/GenBank/DDBJ databases">
        <authorList>
            <person name="Amadeo P."/>
            <person name="Zhao Q."/>
            <person name="Wortman J."/>
            <person name="Fraser-Liggett C."/>
            <person name="Carlton J."/>
        </authorList>
    </citation>
    <scope>NUCLEOTIDE SEQUENCE</scope>
    <source>
        <strain evidence="6">G3</strain>
    </source>
</reference>
<dbReference type="AlphaFoldDB" id="A2E616"/>